<dbReference type="AlphaFoldDB" id="A9B2D8"/>
<evidence type="ECO:0000313" key="3">
    <source>
        <dbReference type="Proteomes" id="UP000000787"/>
    </source>
</evidence>
<organism evidence="2 3">
    <name type="scientific">Herpetosiphon aurantiacus (strain ATCC 23779 / DSM 785 / 114-95)</name>
    <dbReference type="NCBI Taxonomy" id="316274"/>
    <lineage>
        <taxon>Bacteria</taxon>
        <taxon>Bacillati</taxon>
        <taxon>Chloroflexota</taxon>
        <taxon>Chloroflexia</taxon>
        <taxon>Herpetosiphonales</taxon>
        <taxon>Herpetosiphonaceae</taxon>
        <taxon>Herpetosiphon</taxon>
    </lineage>
</organism>
<accession>A9B2D8</accession>
<feature type="coiled-coil region" evidence="1">
    <location>
        <begin position="14"/>
        <end position="64"/>
    </location>
</feature>
<name>A9B2D8_HERA2</name>
<protein>
    <submittedName>
        <fullName evidence="2">Uncharacterized protein</fullName>
    </submittedName>
</protein>
<dbReference type="KEGG" id="hau:Haur_1338"/>
<reference evidence="2 3" key="1">
    <citation type="journal article" date="2011" name="Stand. Genomic Sci.">
        <title>Complete genome sequence of the filamentous gliding predatory bacterium Herpetosiphon aurantiacus type strain (114-95(T)).</title>
        <authorList>
            <person name="Kiss H."/>
            <person name="Nett M."/>
            <person name="Domin N."/>
            <person name="Martin K."/>
            <person name="Maresca J.A."/>
            <person name="Copeland A."/>
            <person name="Lapidus A."/>
            <person name="Lucas S."/>
            <person name="Berry K.W."/>
            <person name="Glavina Del Rio T."/>
            <person name="Dalin E."/>
            <person name="Tice H."/>
            <person name="Pitluck S."/>
            <person name="Richardson P."/>
            <person name="Bruce D."/>
            <person name="Goodwin L."/>
            <person name="Han C."/>
            <person name="Detter J.C."/>
            <person name="Schmutz J."/>
            <person name="Brettin T."/>
            <person name="Land M."/>
            <person name="Hauser L."/>
            <person name="Kyrpides N.C."/>
            <person name="Ivanova N."/>
            <person name="Goker M."/>
            <person name="Woyke T."/>
            <person name="Klenk H.P."/>
            <person name="Bryant D.A."/>
        </authorList>
    </citation>
    <scope>NUCLEOTIDE SEQUENCE [LARGE SCALE GENOMIC DNA]</scope>
    <source>
        <strain evidence="3">ATCC 23779 / DSM 785 / 114-95</strain>
    </source>
</reference>
<dbReference type="HOGENOM" id="CLU_2788197_0_0_0"/>
<dbReference type="Proteomes" id="UP000000787">
    <property type="component" value="Chromosome"/>
</dbReference>
<keyword evidence="1" id="KW-0175">Coiled coil</keyword>
<keyword evidence="3" id="KW-1185">Reference proteome</keyword>
<gene>
    <name evidence="2" type="ordered locus">Haur_1338</name>
</gene>
<proteinExistence type="predicted"/>
<evidence type="ECO:0000256" key="1">
    <source>
        <dbReference type="SAM" id="Coils"/>
    </source>
</evidence>
<dbReference type="InParanoid" id="A9B2D8"/>
<sequence length="68" mass="7731">MARKSMSGAAEDIVADARNQLREADSELETAKKVKDETERNRLIAEAQIKVNRAEARLREAMHHGREK</sequence>
<dbReference type="BioCyc" id="HAUR316274:GHYA-1359-MONOMER"/>
<dbReference type="EMBL" id="CP000875">
    <property type="protein sequence ID" value="ABX03983.1"/>
    <property type="molecule type" value="Genomic_DNA"/>
</dbReference>
<evidence type="ECO:0000313" key="2">
    <source>
        <dbReference type="EMBL" id="ABX03983.1"/>
    </source>
</evidence>